<keyword evidence="2" id="KW-0732">Signal</keyword>
<accession>A0A1S9DJE5</accession>
<dbReference type="OrthoDB" id="4344543at2759"/>
<feature type="compositionally biased region" description="Low complexity" evidence="1">
    <location>
        <begin position="271"/>
        <end position="290"/>
    </location>
</feature>
<evidence type="ECO:0000313" key="5">
    <source>
        <dbReference type="Proteomes" id="UP000190312"/>
    </source>
</evidence>
<evidence type="ECO:0000313" key="3">
    <source>
        <dbReference type="EMBL" id="GMG28049.1"/>
    </source>
</evidence>
<reference evidence="4 5" key="1">
    <citation type="submission" date="2016-10" db="EMBL/GenBank/DDBJ databases">
        <title>Genome sequencing of Aspergillus oryzae BCC7051.</title>
        <authorList>
            <person name="Thammarongtham C."/>
            <person name="Vorapreeda T."/>
            <person name="Nookaew I."/>
            <person name="Srisuk T."/>
            <person name="Land M."/>
            <person name="Jeennor S."/>
            <person name="Laoteng K."/>
        </authorList>
    </citation>
    <scope>NUCLEOTIDE SEQUENCE [LARGE SCALE GENOMIC DNA]</scope>
    <source>
        <strain evidence="4 5">BCC7051</strain>
    </source>
</reference>
<organism evidence="4 5">
    <name type="scientific">Aspergillus oryzae</name>
    <name type="common">Yellow koji mold</name>
    <dbReference type="NCBI Taxonomy" id="5062"/>
    <lineage>
        <taxon>Eukaryota</taxon>
        <taxon>Fungi</taxon>
        <taxon>Dikarya</taxon>
        <taxon>Ascomycota</taxon>
        <taxon>Pezizomycotina</taxon>
        <taxon>Eurotiomycetes</taxon>
        <taxon>Eurotiomycetidae</taxon>
        <taxon>Eurotiales</taxon>
        <taxon>Aspergillaceae</taxon>
        <taxon>Aspergillus</taxon>
        <taxon>Aspergillus subgen. Circumdati</taxon>
    </lineage>
</organism>
<dbReference type="EMBL" id="BSYA01000041">
    <property type="protein sequence ID" value="GMG28049.1"/>
    <property type="molecule type" value="Genomic_DNA"/>
</dbReference>
<dbReference type="AlphaFoldDB" id="A0A1S9DJE5"/>
<dbReference type="EMBL" id="MKZY01000005">
    <property type="protein sequence ID" value="OOO09203.1"/>
    <property type="molecule type" value="Genomic_DNA"/>
</dbReference>
<dbReference type="Proteomes" id="UP000190312">
    <property type="component" value="Unassembled WGS sequence"/>
</dbReference>
<dbReference type="Proteomes" id="UP001165205">
    <property type="component" value="Unassembled WGS sequence"/>
</dbReference>
<feature type="signal peptide" evidence="2">
    <location>
        <begin position="1"/>
        <end position="28"/>
    </location>
</feature>
<dbReference type="eggNOG" id="ENOG502RNU9">
    <property type="taxonomic scope" value="Eukaryota"/>
</dbReference>
<evidence type="ECO:0000313" key="4">
    <source>
        <dbReference type="EMBL" id="OOO09203.1"/>
    </source>
</evidence>
<dbReference type="VEuPathDB" id="FungiDB:AO090038000273"/>
<proteinExistence type="predicted"/>
<evidence type="ECO:0000256" key="2">
    <source>
        <dbReference type="SAM" id="SignalP"/>
    </source>
</evidence>
<dbReference type="OMA" id="ACHVAID"/>
<comment type="caution">
    <text evidence="4">The sequence shown here is derived from an EMBL/GenBank/DDBJ whole genome shotgun (WGS) entry which is preliminary data.</text>
</comment>
<sequence>MRSGFHKPGAIPFLALLVFSLLSLLSLAKEWDFYNLRFGYIGYHHNDVRQPSRVRDGPLDVRSRIRTPGSQCKSWTINGYCLPDLDRVHRPRRSVPDTPRSSFEAATAFDPDSIAYLTEEPSTFARGVRAFKSLFIKQTGDSQISKPLATGSASSVASAPSSLTSNVSNLAVISAPPTAEALLPKSYGSNITATTQEAPSQSLQYPRSHLCELWQQACHATRVYLGNWTFLRERLPSRSEKTTEETLQTSEQTDQDIEEQVAPKGLPSNGSNAALSTLSPSSSQSPAKATDIPDLPVAAEERSKGIGQGPNSQPARGSCMAIVIGLVVGVMWF</sequence>
<reference evidence="3" key="2">
    <citation type="submission" date="2023-04" db="EMBL/GenBank/DDBJ databases">
        <title>Aspergillus oryzae NBRC 4228.</title>
        <authorList>
            <person name="Ichikawa N."/>
            <person name="Sato H."/>
            <person name="Tonouchi N."/>
        </authorList>
    </citation>
    <scope>NUCLEOTIDE SEQUENCE</scope>
    <source>
        <strain evidence="3">NBRC 4228</strain>
    </source>
</reference>
<evidence type="ECO:0000256" key="1">
    <source>
        <dbReference type="SAM" id="MobiDB-lite"/>
    </source>
</evidence>
<name>A0A1S9DJE5_ASPOZ</name>
<feature type="chain" id="PRO_5042690172" evidence="2">
    <location>
        <begin position="29"/>
        <end position="333"/>
    </location>
</feature>
<protein>
    <submittedName>
        <fullName evidence="3">Unnamed protein product</fullName>
    </submittedName>
</protein>
<gene>
    <name evidence="3" type="ORF">Aory04_000455000</name>
    <name evidence="4" type="ORF">OAory_01104990</name>
</gene>
<feature type="region of interest" description="Disordered" evidence="1">
    <location>
        <begin position="237"/>
        <end position="315"/>
    </location>
</feature>